<sequence>MTKQDIVSEAVKIKEALYEHSGGTVIVTDDDVKEFQKCQAAGFSFQSAVGLFFQVKAMAQEAASRAAGG</sequence>
<proteinExistence type="predicted"/>
<dbReference type="AlphaFoldDB" id="A0AAE4G7Z6"/>
<dbReference type="EMBL" id="JAVRAA010000005">
    <property type="protein sequence ID" value="MDT0337462.1"/>
    <property type="molecule type" value="Genomic_DNA"/>
</dbReference>
<dbReference type="RefSeq" id="WP_284076930.1">
    <property type="nucleotide sequence ID" value="NZ_JAVLSM010000007.1"/>
</dbReference>
<organism evidence="1">
    <name type="scientific">Herbaspirillum huttiense subsp. nephrolepidis</name>
    <dbReference type="NCBI Taxonomy" id="3075126"/>
    <lineage>
        <taxon>Bacteria</taxon>
        <taxon>Pseudomonadati</taxon>
        <taxon>Pseudomonadota</taxon>
        <taxon>Betaproteobacteria</taxon>
        <taxon>Burkholderiales</taxon>
        <taxon>Oxalobacteraceae</taxon>
        <taxon>Herbaspirillum</taxon>
    </lineage>
</organism>
<accession>A0AAE4G7Z6</accession>
<evidence type="ECO:0000313" key="1">
    <source>
        <dbReference type="EMBL" id="MDT0337462.1"/>
    </source>
</evidence>
<comment type="caution">
    <text evidence="1">The sequence shown here is derived from an EMBL/GenBank/DDBJ whole genome shotgun (WGS) entry which is preliminary data.</text>
</comment>
<gene>
    <name evidence="1" type="ORF">RJN63_11530</name>
</gene>
<reference evidence="1" key="1">
    <citation type="submission" date="2023-02" db="EMBL/GenBank/DDBJ databases">
        <title>Description of Herbaspirillum huttiense subsp. nephrolepsisexaltata and Herbaspirillum huttiense subsp. lycopersicon.</title>
        <authorList>
            <person name="Poudel M."/>
            <person name="Sharma A."/>
            <person name="Goss E."/>
            <person name="Tapia J.H."/>
            <person name="Harmon C.M."/>
            <person name="Jones J.B."/>
        </authorList>
    </citation>
    <scope>NUCLEOTIDE SEQUENCE</scope>
    <source>
        <strain evidence="1">NC40101</strain>
    </source>
</reference>
<name>A0AAE4G7Z6_9BURK</name>
<protein>
    <submittedName>
        <fullName evidence="1">Uncharacterized protein</fullName>
    </submittedName>
</protein>